<dbReference type="InterPro" id="IPR036640">
    <property type="entry name" value="ABC1_TM_sf"/>
</dbReference>
<dbReference type="Pfam" id="PF00005">
    <property type="entry name" value="ABC_tran"/>
    <property type="match status" value="1"/>
</dbReference>
<name>A0ABT6BVA9_9ACTN</name>
<keyword evidence="5 7" id="KW-1133">Transmembrane helix</keyword>
<dbReference type="GO" id="GO:0005524">
    <property type="term" value="F:ATP binding"/>
    <property type="evidence" value="ECO:0007669"/>
    <property type="project" value="UniProtKB-KW"/>
</dbReference>
<evidence type="ECO:0000313" key="11">
    <source>
        <dbReference type="Proteomes" id="UP001152308"/>
    </source>
</evidence>
<dbReference type="SMART" id="SM00382">
    <property type="entry name" value="AAA"/>
    <property type="match status" value="1"/>
</dbReference>
<evidence type="ECO:0000259" key="8">
    <source>
        <dbReference type="PROSITE" id="PS50893"/>
    </source>
</evidence>
<keyword evidence="2 7" id="KW-0812">Transmembrane</keyword>
<dbReference type="RefSeq" id="WP_277243690.1">
    <property type="nucleotide sequence ID" value="NZ_JAKJLQ010000007.1"/>
</dbReference>
<dbReference type="PROSITE" id="PS00211">
    <property type="entry name" value="ABC_TRANSPORTER_1"/>
    <property type="match status" value="1"/>
</dbReference>
<dbReference type="PANTHER" id="PTHR43394">
    <property type="entry name" value="ATP-DEPENDENT PERMEASE MDL1, MITOCHONDRIAL"/>
    <property type="match status" value="1"/>
</dbReference>
<accession>A0ABT6BVA9</accession>
<dbReference type="Gene3D" id="3.40.50.300">
    <property type="entry name" value="P-loop containing nucleotide triphosphate hydrolases"/>
    <property type="match status" value="1"/>
</dbReference>
<dbReference type="SUPFAM" id="SSF90123">
    <property type="entry name" value="ABC transporter transmembrane region"/>
    <property type="match status" value="1"/>
</dbReference>
<dbReference type="InterPro" id="IPR003439">
    <property type="entry name" value="ABC_transporter-like_ATP-bd"/>
</dbReference>
<dbReference type="InterPro" id="IPR017871">
    <property type="entry name" value="ABC_transporter-like_CS"/>
</dbReference>
<dbReference type="Gene3D" id="1.20.1560.10">
    <property type="entry name" value="ABC transporter type 1, transmembrane domain"/>
    <property type="match status" value="1"/>
</dbReference>
<sequence>MPSPSPFFALLRPRADDQPLVQHSATLTVLQIFRTFWPRLRTLRWWLLLSLTLSVIPAVIAVAEIALFERLVDDVLVPADLGPFPYIAAIYVGLNLLAAVVDGADDYLGTWISQRFLTTLRRDAFAHVLALPAHRLDHLRLGDVMSRLTSDIGTVESFMVRHLTWGFRQAATLIIYVAALLWMDLLLALAAMVVVPLFFWAATRFADYTKSASRERRRRAGSLSAITEEHLANAALVQGYNQGATAIARYERQNVAIMDAELVASRVRAVFLPMVGLFELLGVLVVIGLGVWALATQRMTLGEVLAFLALLGSCYRPVRDLGNLLPSLFAATAGIERVQELLDEPTMADPPHAVALPAEAAGVALRNVHARYPGRDVDAVHDLDLTIEPGERVAVVGGSGAGKTTLTRLLDGSLQPHSGTVRLGDNDLALVTRESIRASVAVVAQEMLLSDATVAENIAFGEPGATRADIVAAARRADAHDFITRLPDGYDTRIGQRGRTLSGGQRQRLNVARGLLHGGGLLILDEPTTGLDPAGAHRLMRSLTEHRDRSLLILTHDPVVLDHVDRVIELPAVESVGTRLITSARDVR</sequence>
<dbReference type="EMBL" id="JAKJLQ010000007">
    <property type="protein sequence ID" value="MDF6101771.1"/>
    <property type="molecule type" value="Genomic_DNA"/>
</dbReference>
<dbReference type="InterPro" id="IPR003593">
    <property type="entry name" value="AAA+_ATPase"/>
</dbReference>
<dbReference type="PROSITE" id="PS50929">
    <property type="entry name" value="ABC_TM1F"/>
    <property type="match status" value="1"/>
</dbReference>
<feature type="domain" description="ABC transmembrane type-1" evidence="9">
    <location>
        <begin position="48"/>
        <end position="330"/>
    </location>
</feature>
<proteinExistence type="predicted"/>
<evidence type="ECO:0000256" key="2">
    <source>
        <dbReference type="ARBA" id="ARBA00022692"/>
    </source>
</evidence>
<evidence type="ECO:0000256" key="3">
    <source>
        <dbReference type="ARBA" id="ARBA00022741"/>
    </source>
</evidence>
<feature type="transmembrane region" description="Helical" evidence="7">
    <location>
        <begin position="44"/>
        <end position="63"/>
    </location>
</feature>
<feature type="domain" description="ABC transporter" evidence="8">
    <location>
        <begin position="363"/>
        <end position="585"/>
    </location>
</feature>
<evidence type="ECO:0000256" key="4">
    <source>
        <dbReference type="ARBA" id="ARBA00022840"/>
    </source>
</evidence>
<evidence type="ECO:0000313" key="10">
    <source>
        <dbReference type="EMBL" id="MDF6101771.1"/>
    </source>
</evidence>
<protein>
    <submittedName>
        <fullName evidence="10">ABC transporter ATP-binding protein/permease</fullName>
    </submittedName>
</protein>
<feature type="transmembrane region" description="Helical" evidence="7">
    <location>
        <begin position="83"/>
        <end position="101"/>
    </location>
</feature>
<dbReference type="SUPFAM" id="SSF52540">
    <property type="entry name" value="P-loop containing nucleoside triphosphate hydrolases"/>
    <property type="match status" value="1"/>
</dbReference>
<dbReference type="Pfam" id="PF00664">
    <property type="entry name" value="ABC_membrane"/>
    <property type="match status" value="1"/>
</dbReference>
<keyword evidence="11" id="KW-1185">Reference proteome</keyword>
<evidence type="ECO:0000256" key="1">
    <source>
        <dbReference type="ARBA" id="ARBA00004651"/>
    </source>
</evidence>
<reference evidence="10" key="2">
    <citation type="submission" date="2022-01" db="EMBL/GenBank/DDBJ databases">
        <authorList>
            <person name="Sanchez-Suarez J."/>
            <person name="Villamil L."/>
            <person name="Diaz L.E."/>
        </authorList>
    </citation>
    <scope>NUCLEOTIDE SEQUENCE</scope>
    <source>
        <strain evidence="10">EUFUS-Z928</strain>
    </source>
</reference>
<feature type="transmembrane region" description="Helical" evidence="7">
    <location>
        <begin position="270"/>
        <end position="294"/>
    </location>
</feature>
<comment type="caution">
    <text evidence="10">The sequence shown here is derived from an EMBL/GenBank/DDBJ whole genome shotgun (WGS) entry which is preliminary data.</text>
</comment>
<keyword evidence="3" id="KW-0547">Nucleotide-binding</keyword>
<keyword evidence="6 7" id="KW-0472">Membrane</keyword>
<gene>
    <name evidence="10" type="ORF">L2299_11960</name>
</gene>
<dbReference type="InterPro" id="IPR039421">
    <property type="entry name" value="Type_1_exporter"/>
</dbReference>
<organism evidence="10 11">
    <name type="scientific">Gordonia hongkongensis</name>
    <dbReference type="NCBI Taxonomy" id="1701090"/>
    <lineage>
        <taxon>Bacteria</taxon>
        <taxon>Bacillati</taxon>
        <taxon>Actinomycetota</taxon>
        <taxon>Actinomycetes</taxon>
        <taxon>Mycobacteriales</taxon>
        <taxon>Gordoniaceae</taxon>
        <taxon>Gordonia</taxon>
    </lineage>
</organism>
<evidence type="ECO:0000259" key="9">
    <source>
        <dbReference type="PROSITE" id="PS50929"/>
    </source>
</evidence>
<dbReference type="PANTHER" id="PTHR43394:SF1">
    <property type="entry name" value="ATP-BINDING CASSETTE SUB-FAMILY B MEMBER 10, MITOCHONDRIAL"/>
    <property type="match status" value="1"/>
</dbReference>
<dbReference type="InterPro" id="IPR011527">
    <property type="entry name" value="ABC1_TM_dom"/>
</dbReference>
<keyword evidence="4 10" id="KW-0067">ATP-binding</keyword>
<reference evidence="10" key="1">
    <citation type="journal article" date="2022" name="Data Brief">
        <title>Draft genome sequence data of Gordonia hongkongensis strain EUFUS-Z928 isolated from the octocoral Eunicea fusca.</title>
        <authorList>
            <person name="Sanchez-Suarez J."/>
            <person name="Diaz L."/>
            <person name="Melo-Bolivar J."/>
            <person name="Villamil L."/>
        </authorList>
    </citation>
    <scope>NUCLEOTIDE SEQUENCE</scope>
    <source>
        <strain evidence="10">EUFUS-Z928</strain>
    </source>
</reference>
<feature type="transmembrane region" description="Helical" evidence="7">
    <location>
        <begin position="20"/>
        <end position="37"/>
    </location>
</feature>
<evidence type="ECO:0000256" key="7">
    <source>
        <dbReference type="SAM" id="Phobius"/>
    </source>
</evidence>
<feature type="transmembrane region" description="Helical" evidence="7">
    <location>
        <begin position="173"/>
        <end position="201"/>
    </location>
</feature>
<dbReference type="InterPro" id="IPR027417">
    <property type="entry name" value="P-loop_NTPase"/>
</dbReference>
<dbReference type="Proteomes" id="UP001152308">
    <property type="component" value="Unassembled WGS sequence"/>
</dbReference>
<evidence type="ECO:0000256" key="5">
    <source>
        <dbReference type="ARBA" id="ARBA00022989"/>
    </source>
</evidence>
<dbReference type="PROSITE" id="PS50893">
    <property type="entry name" value="ABC_TRANSPORTER_2"/>
    <property type="match status" value="1"/>
</dbReference>
<evidence type="ECO:0000256" key="6">
    <source>
        <dbReference type="ARBA" id="ARBA00023136"/>
    </source>
</evidence>
<comment type="subcellular location">
    <subcellularLocation>
        <location evidence="1">Cell membrane</location>
        <topology evidence="1">Multi-pass membrane protein</topology>
    </subcellularLocation>
</comment>